<dbReference type="Pfam" id="PF13449">
    <property type="entry name" value="Phytase-like"/>
    <property type="match status" value="1"/>
</dbReference>
<keyword evidence="1" id="KW-0812">Transmembrane</keyword>
<proteinExistence type="predicted"/>
<keyword evidence="1" id="KW-1133">Transmembrane helix</keyword>
<dbReference type="PANTHER" id="PTHR37957:SF1">
    <property type="entry name" value="PHYTASE-LIKE DOMAIN-CONTAINING PROTEIN"/>
    <property type="match status" value="1"/>
</dbReference>
<protein>
    <recommendedName>
        <fullName evidence="3">Phytase-like domain-containing protein</fullName>
    </recommendedName>
</protein>
<reference evidence="4" key="1">
    <citation type="submission" date="2021-01" db="EMBL/GenBank/DDBJ databases">
        <authorList>
            <person name="Corre E."/>
            <person name="Pelletier E."/>
            <person name="Niang G."/>
            <person name="Scheremetjew M."/>
            <person name="Finn R."/>
            <person name="Kale V."/>
            <person name="Holt S."/>
            <person name="Cochrane G."/>
            <person name="Meng A."/>
            <person name="Brown T."/>
            <person name="Cohen L."/>
        </authorList>
    </citation>
    <scope>NUCLEOTIDE SEQUENCE</scope>
    <source>
        <strain evidence="4">308</strain>
    </source>
</reference>
<keyword evidence="2" id="KW-0732">Signal</keyword>
<feature type="chain" id="PRO_5031386394" description="Phytase-like domain-containing protein" evidence="2">
    <location>
        <begin position="19"/>
        <end position="533"/>
    </location>
</feature>
<keyword evidence="1" id="KW-0472">Membrane</keyword>
<organism evidence="4">
    <name type="scientific">Corethron hystrix</name>
    <dbReference type="NCBI Taxonomy" id="216773"/>
    <lineage>
        <taxon>Eukaryota</taxon>
        <taxon>Sar</taxon>
        <taxon>Stramenopiles</taxon>
        <taxon>Ochrophyta</taxon>
        <taxon>Bacillariophyta</taxon>
        <taxon>Coscinodiscophyceae</taxon>
        <taxon>Corethrophycidae</taxon>
        <taxon>Corethrales</taxon>
        <taxon>Corethraceae</taxon>
        <taxon>Corethron</taxon>
    </lineage>
</organism>
<evidence type="ECO:0000256" key="1">
    <source>
        <dbReference type="SAM" id="Phobius"/>
    </source>
</evidence>
<evidence type="ECO:0000313" key="4">
    <source>
        <dbReference type="EMBL" id="CAD8895154.1"/>
    </source>
</evidence>
<sequence length="533" mass="59502">MFSTFAVITLLSASPAIAQNADYQDHYLVGILNYPNSFVPEEFQNHTSGTYLPNDVSKDWTSYVGAPFDYVPGVGFSDIEPYYDADGNKVVGEFYCLSDNGFGGVFDENSGDYPLNIQHMHVQKPFTYRHGESTFEKYTEAEHKGLAILHDPNGYIKWENGADIQVTYKIPDDTWNDWKERRVITGRDIDPEGLAVINQECAVLGDEHMPAVMMVNPKTGEILSEFVRTPDIDENGKFNGKFLSTSRDKVHCSIEALENDTCRTVKPDVVDAEYRRVDKSGGYESFGRLDDGNIVAFIEKQDGDSTLQDEPGVRVYKVLPGDCTSGSAPKFDSFMGFYPFEINGVKAADLSRIPGSSRFILVLERNGFPKGHMFPSPAMPANNVCIVDLLDVDENMVMRNKKCIINFHNIDDPWDVDGNGILKYAQTQVTNEAVIVVDDYCIVAATDTNFPWVNQFKLNETNTAYLQEVSDARFMVICFVEPIFNLKHPIYESFDESASKPSTTSASSMDLGLTFFNCIIPGLSAIIGLLMFA</sequence>
<dbReference type="AlphaFoldDB" id="A0A7S1BQY7"/>
<feature type="signal peptide" evidence="2">
    <location>
        <begin position="1"/>
        <end position="18"/>
    </location>
</feature>
<dbReference type="PANTHER" id="PTHR37957">
    <property type="entry name" value="BLR7070 PROTEIN"/>
    <property type="match status" value="1"/>
</dbReference>
<evidence type="ECO:0000256" key="2">
    <source>
        <dbReference type="SAM" id="SignalP"/>
    </source>
</evidence>
<dbReference type="InterPro" id="IPR027372">
    <property type="entry name" value="Phytase-like_dom"/>
</dbReference>
<dbReference type="EMBL" id="HBFR01030789">
    <property type="protein sequence ID" value="CAD8895154.1"/>
    <property type="molecule type" value="Transcribed_RNA"/>
</dbReference>
<feature type="transmembrane region" description="Helical" evidence="1">
    <location>
        <begin position="511"/>
        <end position="532"/>
    </location>
</feature>
<feature type="domain" description="Phytase-like" evidence="3">
    <location>
        <begin position="84"/>
        <end position="378"/>
    </location>
</feature>
<name>A0A7S1BQY7_9STRA</name>
<gene>
    <name evidence="4" type="ORF">CHYS00102_LOCUS22368</name>
</gene>
<evidence type="ECO:0000259" key="3">
    <source>
        <dbReference type="Pfam" id="PF13449"/>
    </source>
</evidence>
<accession>A0A7S1BQY7</accession>